<proteinExistence type="predicted"/>
<evidence type="ECO:0000313" key="3">
    <source>
        <dbReference type="Proteomes" id="UP000708208"/>
    </source>
</evidence>
<dbReference type="Proteomes" id="UP000708208">
    <property type="component" value="Unassembled WGS sequence"/>
</dbReference>
<accession>A0A8J2JP59</accession>
<keyword evidence="3" id="KW-1185">Reference proteome</keyword>
<organism evidence="2 3">
    <name type="scientific">Allacma fusca</name>
    <dbReference type="NCBI Taxonomy" id="39272"/>
    <lineage>
        <taxon>Eukaryota</taxon>
        <taxon>Metazoa</taxon>
        <taxon>Ecdysozoa</taxon>
        <taxon>Arthropoda</taxon>
        <taxon>Hexapoda</taxon>
        <taxon>Collembola</taxon>
        <taxon>Symphypleona</taxon>
        <taxon>Sminthuridae</taxon>
        <taxon>Allacma</taxon>
    </lineage>
</organism>
<evidence type="ECO:0000256" key="1">
    <source>
        <dbReference type="SAM" id="MobiDB-lite"/>
    </source>
</evidence>
<name>A0A8J2JP59_9HEXA</name>
<feature type="region of interest" description="Disordered" evidence="1">
    <location>
        <begin position="1"/>
        <end position="100"/>
    </location>
</feature>
<dbReference type="AlphaFoldDB" id="A0A8J2JP59"/>
<evidence type="ECO:0000313" key="2">
    <source>
        <dbReference type="EMBL" id="CAG7722668.1"/>
    </source>
</evidence>
<dbReference type="EMBL" id="CAJVCH010091432">
    <property type="protein sequence ID" value="CAG7722668.1"/>
    <property type="molecule type" value="Genomic_DNA"/>
</dbReference>
<feature type="compositionally biased region" description="Basic and acidic residues" evidence="1">
    <location>
        <begin position="47"/>
        <end position="65"/>
    </location>
</feature>
<gene>
    <name evidence="2" type="ORF">AFUS01_LOCUS11793</name>
</gene>
<reference evidence="2" key="1">
    <citation type="submission" date="2021-06" db="EMBL/GenBank/DDBJ databases">
        <authorList>
            <person name="Hodson N. C."/>
            <person name="Mongue J. A."/>
            <person name="Jaron S. K."/>
        </authorList>
    </citation>
    <scope>NUCLEOTIDE SEQUENCE</scope>
</reference>
<comment type="caution">
    <text evidence="2">The sequence shown here is derived from an EMBL/GenBank/DDBJ whole genome shotgun (WGS) entry which is preliminary data.</text>
</comment>
<protein>
    <submittedName>
        <fullName evidence="2">Uncharacterized protein</fullName>
    </submittedName>
</protein>
<sequence>MELVFPLVPKQNPPKAFKIGPKDLGASVDFPESTLEIIPVRKPRKKQQAEHVTSDENLAKLSQKDAKRKSNSSGSSSEEKRETRSSSQASMLKLRSGKRF</sequence>